<accession>B8BUR1</accession>
<keyword evidence="2" id="KW-0482">Metalloprotease</keyword>
<dbReference type="GO" id="GO:0046872">
    <property type="term" value="F:metal ion binding"/>
    <property type="evidence" value="ECO:0007669"/>
    <property type="project" value="UniProtKB-KW"/>
</dbReference>
<keyword evidence="5" id="KW-1185">Reference proteome</keyword>
<keyword evidence="2" id="KW-0378">Hydrolase</keyword>
<comment type="cofactor">
    <cofactor evidence="2">
        <name>Zn(2+)</name>
        <dbReference type="ChEBI" id="CHEBI:29105"/>
    </cofactor>
    <text evidence="2">Binds 1 zinc ion per subunit.</text>
</comment>
<protein>
    <recommendedName>
        <fullName evidence="2">Metalloendopeptidase</fullName>
        <ecNumber evidence="2">3.4.24.-</ecNumber>
    </recommendedName>
</protein>
<feature type="non-terminal residue" evidence="4">
    <location>
        <position position="121"/>
    </location>
</feature>
<sequence>GFWHEHSRPDRDDYITIQWDNIVAGAEDNFEKAAAVAVNSLGSPYDFNSIMHYTSNGFSIDSNLDTIVEKEPLESWEKMGQRMRLSVNDINQLRLLYQCKRTSGTGATSAGTTTIATTTAT</sequence>
<dbReference type="RefSeq" id="XP_002287886.1">
    <property type="nucleotide sequence ID" value="XM_002287850.1"/>
</dbReference>
<evidence type="ECO:0000256" key="1">
    <source>
        <dbReference type="PROSITE-ProRule" id="PRU01211"/>
    </source>
</evidence>
<dbReference type="PANTHER" id="PTHR10127">
    <property type="entry name" value="DISCOIDIN, CUB, EGF, LAMININ , AND ZINC METALLOPROTEASE DOMAIN CONTAINING"/>
    <property type="match status" value="1"/>
</dbReference>
<keyword evidence="2" id="KW-0862">Zinc</keyword>
<dbReference type="PANTHER" id="PTHR10127:SF883">
    <property type="entry name" value="ZINC METALLOPROTEINASE NAS-8"/>
    <property type="match status" value="1"/>
</dbReference>
<gene>
    <name evidence="4" type="ORF">THAPSDRAFT_19626</name>
</gene>
<dbReference type="KEGG" id="tps:THAPSDRAFT_19626"/>
<dbReference type="MEROPS" id="M12.018"/>
<dbReference type="InterPro" id="IPR024079">
    <property type="entry name" value="MetalloPept_cat_dom_sf"/>
</dbReference>
<dbReference type="PRINTS" id="PR00480">
    <property type="entry name" value="ASTACIN"/>
</dbReference>
<dbReference type="EC" id="3.4.24.-" evidence="2"/>
<dbReference type="EMBL" id="CM000639">
    <property type="protein sequence ID" value="EED95329.1"/>
    <property type="molecule type" value="Genomic_DNA"/>
</dbReference>
<name>B8BUR1_THAPS</name>
<dbReference type="Gene3D" id="3.40.390.10">
    <property type="entry name" value="Collagenase (Catalytic Domain)"/>
    <property type="match status" value="1"/>
</dbReference>
<keyword evidence="2" id="KW-0645">Protease</keyword>
<dbReference type="GeneID" id="7450408"/>
<dbReference type="PaxDb" id="35128-Thaps19626"/>
<reference evidence="4 5" key="2">
    <citation type="journal article" date="2008" name="Nature">
        <title>The Phaeodactylum genome reveals the evolutionary history of diatom genomes.</title>
        <authorList>
            <person name="Bowler C."/>
            <person name="Allen A.E."/>
            <person name="Badger J.H."/>
            <person name="Grimwood J."/>
            <person name="Jabbari K."/>
            <person name="Kuo A."/>
            <person name="Maheswari U."/>
            <person name="Martens C."/>
            <person name="Maumus F."/>
            <person name="Otillar R.P."/>
            <person name="Rayko E."/>
            <person name="Salamov A."/>
            <person name="Vandepoele K."/>
            <person name="Beszteri B."/>
            <person name="Gruber A."/>
            <person name="Heijde M."/>
            <person name="Katinka M."/>
            <person name="Mock T."/>
            <person name="Valentin K."/>
            <person name="Verret F."/>
            <person name="Berges J.A."/>
            <person name="Brownlee C."/>
            <person name="Cadoret J.P."/>
            <person name="Chiovitti A."/>
            <person name="Choi C.J."/>
            <person name="Coesel S."/>
            <person name="De Martino A."/>
            <person name="Detter J.C."/>
            <person name="Durkin C."/>
            <person name="Falciatore A."/>
            <person name="Fournet J."/>
            <person name="Haruta M."/>
            <person name="Huysman M.J."/>
            <person name="Jenkins B.D."/>
            <person name="Jiroutova K."/>
            <person name="Jorgensen R.E."/>
            <person name="Joubert Y."/>
            <person name="Kaplan A."/>
            <person name="Kroger N."/>
            <person name="Kroth P.G."/>
            <person name="La Roche J."/>
            <person name="Lindquist E."/>
            <person name="Lommer M."/>
            <person name="Martin-Jezequel V."/>
            <person name="Lopez P.J."/>
            <person name="Lucas S."/>
            <person name="Mangogna M."/>
            <person name="McGinnis K."/>
            <person name="Medlin L.K."/>
            <person name="Montsant A."/>
            <person name="Oudot-Le Secq M.P."/>
            <person name="Napoli C."/>
            <person name="Obornik M."/>
            <person name="Parker M.S."/>
            <person name="Petit J.L."/>
            <person name="Porcel B.M."/>
            <person name="Poulsen N."/>
            <person name="Robison M."/>
            <person name="Rychlewski L."/>
            <person name="Rynearson T.A."/>
            <person name="Schmutz J."/>
            <person name="Shapiro H."/>
            <person name="Siaut M."/>
            <person name="Stanley M."/>
            <person name="Sussman M.R."/>
            <person name="Taylor A.R."/>
            <person name="Vardi A."/>
            <person name="von Dassow P."/>
            <person name="Vyverman W."/>
            <person name="Willis A."/>
            <person name="Wyrwicz L.S."/>
            <person name="Rokhsar D.S."/>
            <person name="Weissenbach J."/>
            <person name="Armbrust E.V."/>
            <person name="Green B.R."/>
            <person name="Van de Peer Y."/>
            <person name="Grigoriev I.V."/>
        </authorList>
    </citation>
    <scope>NUCLEOTIDE SEQUENCE [LARGE SCALE GENOMIC DNA]</scope>
    <source>
        <strain evidence="4 5">CCMP1335</strain>
    </source>
</reference>
<evidence type="ECO:0000256" key="2">
    <source>
        <dbReference type="RuleBase" id="RU361183"/>
    </source>
</evidence>
<comment type="caution">
    <text evidence="1">Lacks conserved residue(s) required for the propagation of feature annotation.</text>
</comment>
<reference evidence="4 5" key="1">
    <citation type="journal article" date="2004" name="Science">
        <title>The genome of the diatom Thalassiosira pseudonana: ecology, evolution, and metabolism.</title>
        <authorList>
            <person name="Armbrust E.V."/>
            <person name="Berges J.A."/>
            <person name="Bowler C."/>
            <person name="Green B.R."/>
            <person name="Martinez D."/>
            <person name="Putnam N.H."/>
            <person name="Zhou S."/>
            <person name="Allen A.E."/>
            <person name="Apt K.E."/>
            <person name="Bechner M."/>
            <person name="Brzezinski M.A."/>
            <person name="Chaal B.K."/>
            <person name="Chiovitti A."/>
            <person name="Davis A.K."/>
            <person name="Demarest M.S."/>
            <person name="Detter J.C."/>
            <person name="Glavina T."/>
            <person name="Goodstein D."/>
            <person name="Hadi M.Z."/>
            <person name="Hellsten U."/>
            <person name="Hildebrand M."/>
            <person name="Jenkins B.D."/>
            <person name="Jurka J."/>
            <person name="Kapitonov V.V."/>
            <person name="Kroger N."/>
            <person name="Lau W.W."/>
            <person name="Lane T.W."/>
            <person name="Larimer F.W."/>
            <person name="Lippmeier J.C."/>
            <person name="Lucas S."/>
            <person name="Medina M."/>
            <person name="Montsant A."/>
            <person name="Obornik M."/>
            <person name="Parker M.S."/>
            <person name="Palenik B."/>
            <person name="Pazour G.J."/>
            <person name="Richardson P.M."/>
            <person name="Rynearson T.A."/>
            <person name="Saito M.A."/>
            <person name="Schwartz D.C."/>
            <person name="Thamatrakoln K."/>
            <person name="Valentin K."/>
            <person name="Vardi A."/>
            <person name="Wilkerson F.P."/>
            <person name="Rokhsar D.S."/>
        </authorList>
    </citation>
    <scope>NUCLEOTIDE SEQUENCE [LARGE SCALE GENOMIC DNA]</scope>
    <source>
        <strain evidence="4 5">CCMP1335</strain>
    </source>
</reference>
<keyword evidence="2" id="KW-0479">Metal-binding</keyword>
<evidence type="ECO:0000259" key="3">
    <source>
        <dbReference type="PROSITE" id="PS51864"/>
    </source>
</evidence>
<evidence type="ECO:0000313" key="4">
    <source>
        <dbReference type="EMBL" id="EED95329.1"/>
    </source>
</evidence>
<dbReference type="InterPro" id="IPR001506">
    <property type="entry name" value="Peptidase_M12A"/>
</dbReference>
<dbReference type="GO" id="GO:0006508">
    <property type="term" value="P:proteolysis"/>
    <property type="evidence" value="ECO:0007669"/>
    <property type="project" value="UniProtKB-KW"/>
</dbReference>
<dbReference type="GO" id="GO:0004222">
    <property type="term" value="F:metalloendopeptidase activity"/>
    <property type="evidence" value="ECO:0007669"/>
    <property type="project" value="UniProtKB-UniRule"/>
</dbReference>
<proteinExistence type="predicted"/>
<dbReference type="SUPFAM" id="SSF55486">
    <property type="entry name" value="Metalloproteases ('zincins'), catalytic domain"/>
    <property type="match status" value="1"/>
</dbReference>
<evidence type="ECO:0000313" key="5">
    <source>
        <dbReference type="Proteomes" id="UP000001449"/>
    </source>
</evidence>
<feature type="domain" description="Peptidase M12A" evidence="3">
    <location>
        <begin position="1"/>
        <end position="100"/>
    </location>
</feature>
<dbReference type="AlphaFoldDB" id="B8BUR1"/>
<dbReference type="HOGENOM" id="CLU_017286_4_1_1"/>
<organism evidence="4 5">
    <name type="scientific">Thalassiosira pseudonana</name>
    <name type="common">Marine diatom</name>
    <name type="synonym">Cyclotella nana</name>
    <dbReference type="NCBI Taxonomy" id="35128"/>
    <lineage>
        <taxon>Eukaryota</taxon>
        <taxon>Sar</taxon>
        <taxon>Stramenopiles</taxon>
        <taxon>Ochrophyta</taxon>
        <taxon>Bacillariophyta</taxon>
        <taxon>Coscinodiscophyceae</taxon>
        <taxon>Thalassiosirophycidae</taxon>
        <taxon>Thalassiosirales</taxon>
        <taxon>Thalassiosiraceae</taxon>
        <taxon>Thalassiosira</taxon>
    </lineage>
</organism>
<dbReference type="InParanoid" id="B8BUR1"/>
<feature type="non-terminal residue" evidence="4">
    <location>
        <position position="1"/>
    </location>
</feature>
<dbReference type="PROSITE" id="PS51864">
    <property type="entry name" value="ASTACIN"/>
    <property type="match status" value="1"/>
</dbReference>
<dbReference type="Pfam" id="PF01400">
    <property type="entry name" value="Astacin"/>
    <property type="match status" value="1"/>
</dbReference>
<dbReference type="Proteomes" id="UP000001449">
    <property type="component" value="Chromosome 2"/>
</dbReference>
<dbReference type="eggNOG" id="KOG3714">
    <property type="taxonomic scope" value="Eukaryota"/>
</dbReference>